<evidence type="ECO:0000256" key="1">
    <source>
        <dbReference type="ARBA" id="ARBA00011012"/>
    </source>
</evidence>
<dbReference type="Pfam" id="PF08569">
    <property type="entry name" value="Mo25"/>
    <property type="match status" value="1"/>
</dbReference>
<proteinExistence type="inferred from homology"/>
<dbReference type="PANTHER" id="PTHR10182">
    <property type="entry name" value="CALCIUM-BINDING PROTEIN 39-RELATED"/>
    <property type="match status" value="1"/>
</dbReference>
<evidence type="ECO:0000313" key="3">
    <source>
        <dbReference type="Proteomes" id="UP001189429"/>
    </source>
</evidence>
<comment type="similarity">
    <text evidence="1">Belongs to the Mo25 family.</text>
</comment>
<organism evidence="2 3">
    <name type="scientific">Prorocentrum cordatum</name>
    <dbReference type="NCBI Taxonomy" id="2364126"/>
    <lineage>
        <taxon>Eukaryota</taxon>
        <taxon>Sar</taxon>
        <taxon>Alveolata</taxon>
        <taxon>Dinophyceae</taxon>
        <taxon>Prorocentrales</taxon>
        <taxon>Prorocentraceae</taxon>
        <taxon>Prorocentrum</taxon>
    </lineage>
</organism>
<reference evidence="2" key="1">
    <citation type="submission" date="2023-10" db="EMBL/GenBank/DDBJ databases">
        <authorList>
            <person name="Chen Y."/>
            <person name="Shah S."/>
            <person name="Dougan E. K."/>
            <person name="Thang M."/>
            <person name="Chan C."/>
        </authorList>
    </citation>
    <scope>NUCLEOTIDE SEQUENCE [LARGE SCALE GENOMIC DNA]</scope>
</reference>
<dbReference type="PANTHER" id="PTHR10182:SF3">
    <property type="entry name" value="PROTEIN MO25"/>
    <property type="match status" value="1"/>
</dbReference>
<name>A0ABN9YDM1_9DINO</name>
<comment type="caution">
    <text evidence="2">The sequence shown here is derived from an EMBL/GenBank/DDBJ whole genome shotgun (WGS) entry which is preliminary data.</text>
</comment>
<dbReference type="Proteomes" id="UP001189429">
    <property type="component" value="Unassembled WGS sequence"/>
</dbReference>
<sequence length="190" mass="20747">RGAAARLLAAAASPAAIEVKATALACLRGLLLESGDAAPEHLEEHENFRRFFSEYHKLVTDEVLLVQRQAQDLLAHVLLSPQFCAVRTTYTSSALCLKLQMSLLQHPVASVRLGAFHVFKIFVANPYKKRNVQALLYRNREQLAHILRGLRALKEVDDSCSADLAAVSAALLDLAAPPSVFRAGRPAGLR</sequence>
<evidence type="ECO:0000313" key="2">
    <source>
        <dbReference type="EMBL" id="CAK0909541.1"/>
    </source>
</evidence>
<evidence type="ECO:0008006" key="4">
    <source>
        <dbReference type="Google" id="ProtNLM"/>
    </source>
</evidence>
<keyword evidence="3" id="KW-1185">Reference proteome</keyword>
<gene>
    <name evidence="2" type="ORF">PCOR1329_LOCUS83920</name>
</gene>
<accession>A0ABN9YDM1</accession>
<dbReference type="EMBL" id="CAUYUJ010022214">
    <property type="protein sequence ID" value="CAK0909541.1"/>
    <property type="molecule type" value="Genomic_DNA"/>
</dbReference>
<dbReference type="InterPro" id="IPR013878">
    <property type="entry name" value="Mo25"/>
</dbReference>
<dbReference type="SUPFAM" id="SSF48371">
    <property type="entry name" value="ARM repeat"/>
    <property type="match status" value="1"/>
</dbReference>
<protein>
    <recommendedName>
        <fullName evidence="4">Protein SDA1</fullName>
    </recommendedName>
</protein>
<dbReference type="Gene3D" id="1.25.10.10">
    <property type="entry name" value="Leucine-rich Repeat Variant"/>
    <property type="match status" value="1"/>
</dbReference>
<dbReference type="InterPro" id="IPR011989">
    <property type="entry name" value="ARM-like"/>
</dbReference>
<feature type="non-terminal residue" evidence="2">
    <location>
        <position position="1"/>
    </location>
</feature>
<dbReference type="InterPro" id="IPR016024">
    <property type="entry name" value="ARM-type_fold"/>
</dbReference>